<dbReference type="SUPFAM" id="SSF52266">
    <property type="entry name" value="SGNH hydrolase"/>
    <property type="match status" value="1"/>
</dbReference>
<organism evidence="2 3">
    <name type="scientific">Sphingomonas natans</name>
    <dbReference type="NCBI Taxonomy" id="3063330"/>
    <lineage>
        <taxon>Bacteria</taxon>
        <taxon>Pseudomonadati</taxon>
        <taxon>Pseudomonadota</taxon>
        <taxon>Alphaproteobacteria</taxon>
        <taxon>Sphingomonadales</taxon>
        <taxon>Sphingomonadaceae</taxon>
        <taxon>Sphingomonas</taxon>
    </lineage>
</organism>
<feature type="compositionally biased region" description="Low complexity" evidence="1">
    <location>
        <begin position="76"/>
        <end position="88"/>
    </location>
</feature>
<dbReference type="Proteomes" id="UP001169764">
    <property type="component" value="Unassembled WGS sequence"/>
</dbReference>
<proteinExistence type="predicted"/>
<feature type="compositionally biased region" description="Basic and acidic residues" evidence="1">
    <location>
        <begin position="66"/>
        <end position="75"/>
    </location>
</feature>
<dbReference type="Gene3D" id="3.40.50.1110">
    <property type="entry name" value="SGNH hydrolase"/>
    <property type="match status" value="1"/>
</dbReference>
<gene>
    <name evidence="2" type="ORF">Q4F19_10635</name>
</gene>
<feature type="compositionally biased region" description="Pro residues" evidence="1">
    <location>
        <begin position="51"/>
        <end position="65"/>
    </location>
</feature>
<dbReference type="PANTHER" id="PTHR30383">
    <property type="entry name" value="THIOESTERASE 1/PROTEASE 1/LYSOPHOSPHOLIPASE L1"/>
    <property type="match status" value="1"/>
</dbReference>
<sequence>MRLLLDRTAVLFLGVAAGVAIGYAFGTGNESHQAVMLAPEAAPVQGAEPAIAPPPPTGPAAPDPVKPTEEPKDKPAPAAVLPEAPVALTDDQPQPSLEDSVRNGRTVRIGVFGDSFGDGVWSGLYRLLPVAQGFRVEKYSQQSTGFTRYKRLNLEQHDEGRIGDQPIDVAVISFGANDAQGVCGDDGKCGALMSTRWQAIIGARVESYVAMLRRHGAAVYWVGLPVMRDSGFDSDTTAMNAFYRSLMGRLGVPFVDIRPLTVDPQGQYEAYYPDQSGAPKLLRANDGVHMSMNGYVRITKALAARIREAADKARGQAPPVALAPPPPPVDRPQA</sequence>
<feature type="region of interest" description="Disordered" evidence="1">
    <location>
        <begin position="309"/>
        <end position="334"/>
    </location>
</feature>
<protein>
    <submittedName>
        <fullName evidence="2">DUF459 domain-containing protein</fullName>
    </submittedName>
</protein>
<comment type="caution">
    <text evidence="2">The sequence shown here is derived from an EMBL/GenBank/DDBJ whole genome shotgun (WGS) entry which is preliminary data.</text>
</comment>
<dbReference type="InterPro" id="IPR036514">
    <property type="entry name" value="SGNH_hydro_sf"/>
</dbReference>
<feature type="region of interest" description="Disordered" evidence="1">
    <location>
        <begin position="46"/>
        <end position="100"/>
    </location>
</feature>
<evidence type="ECO:0000313" key="2">
    <source>
        <dbReference type="EMBL" id="MDO6414836.1"/>
    </source>
</evidence>
<name>A0ABT8Y927_9SPHN</name>
<evidence type="ECO:0000313" key="3">
    <source>
        <dbReference type="Proteomes" id="UP001169764"/>
    </source>
</evidence>
<feature type="compositionally biased region" description="Pro residues" evidence="1">
    <location>
        <begin position="321"/>
        <end position="334"/>
    </location>
</feature>
<accession>A0ABT8Y927</accession>
<dbReference type="InterPro" id="IPR007407">
    <property type="entry name" value="DUF459"/>
</dbReference>
<keyword evidence="3" id="KW-1185">Reference proteome</keyword>
<dbReference type="Pfam" id="PF04311">
    <property type="entry name" value="DUF459"/>
    <property type="match status" value="1"/>
</dbReference>
<dbReference type="InterPro" id="IPR051532">
    <property type="entry name" value="Ester_Hydrolysis_Enzymes"/>
</dbReference>
<dbReference type="RefSeq" id="WP_303542368.1">
    <property type="nucleotide sequence ID" value="NZ_JAUOTP010000004.1"/>
</dbReference>
<reference evidence="2" key="1">
    <citation type="submission" date="2023-07" db="EMBL/GenBank/DDBJ databases">
        <authorList>
            <person name="Kim M."/>
        </authorList>
    </citation>
    <scope>NUCLEOTIDE SEQUENCE</scope>
    <source>
        <strain evidence="2">BIUV-7</strain>
    </source>
</reference>
<evidence type="ECO:0000256" key="1">
    <source>
        <dbReference type="SAM" id="MobiDB-lite"/>
    </source>
</evidence>
<dbReference type="EMBL" id="JAUOTP010000004">
    <property type="protein sequence ID" value="MDO6414836.1"/>
    <property type="molecule type" value="Genomic_DNA"/>
</dbReference>